<keyword evidence="5 8" id="KW-0663">Pyridoxal phosphate</keyword>
<dbReference type="Pfam" id="PF21478">
    <property type="entry name" value="GcvP2_C"/>
    <property type="match status" value="1"/>
</dbReference>
<feature type="modified residue" description="N6-(pyridoxal phosphate)lysine" evidence="8 9">
    <location>
        <position position="706"/>
    </location>
</feature>
<dbReference type="GO" id="GO:0019464">
    <property type="term" value="P:glycine decarboxylation via glycine cleavage system"/>
    <property type="evidence" value="ECO:0007669"/>
    <property type="project" value="UniProtKB-UniRule"/>
</dbReference>
<dbReference type="FunFam" id="3.40.640.10:FF:000005">
    <property type="entry name" value="Glycine dehydrogenase (decarboxylating), mitochondrial"/>
    <property type="match status" value="1"/>
</dbReference>
<dbReference type="EC" id="1.4.4.2" evidence="8"/>
<dbReference type="InterPro" id="IPR015422">
    <property type="entry name" value="PyrdxlP-dep_Trfase_small"/>
</dbReference>
<protein>
    <recommendedName>
        <fullName evidence="8">Glycine dehydrogenase (decarboxylating)</fullName>
        <ecNumber evidence="8">1.4.4.2</ecNumber>
    </recommendedName>
    <alternativeName>
        <fullName evidence="8">Glycine cleavage system P-protein</fullName>
    </alternativeName>
    <alternativeName>
        <fullName evidence="8">Glycine decarboxylase</fullName>
    </alternativeName>
    <alternativeName>
        <fullName evidence="8">Glycine dehydrogenase (aminomethyl-transferring)</fullName>
    </alternativeName>
</protein>
<comment type="similarity">
    <text evidence="3 8">Belongs to the GcvP family.</text>
</comment>
<dbReference type="CDD" id="cd00613">
    <property type="entry name" value="GDC-P"/>
    <property type="match status" value="2"/>
</dbReference>
<dbReference type="NCBIfam" id="TIGR00461">
    <property type="entry name" value="gcvP"/>
    <property type="match status" value="1"/>
</dbReference>
<dbReference type="FunFam" id="3.40.640.10:FF:000007">
    <property type="entry name" value="glycine dehydrogenase (Decarboxylating), mitochondrial"/>
    <property type="match status" value="1"/>
</dbReference>
<dbReference type="GO" id="GO:0030170">
    <property type="term" value="F:pyridoxal phosphate binding"/>
    <property type="evidence" value="ECO:0007669"/>
    <property type="project" value="TreeGrafter"/>
</dbReference>
<dbReference type="InterPro" id="IPR015424">
    <property type="entry name" value="PyrdxlP-dep_Trfase"/>
</dbReference>
<evidence type="ECO:0000256" key="9">
    <source>
        <dbReference type="PIRSR" id="PIRSR603437-50"/>
    </source>
</evidence>
<sequence>MSTPILPDFAGRHIGPRESDLAGMLKVVGVDSLEHLVETAVPGGIRAVTELDIEPAASEAAVLAELRGVAARNRVLTSLIGLGYYGTLTPAVIQRGVLENPAWYTAYTPYQPEISQGRLEALLNFQTMVSDLTGLPIAGASLLDEATAAAEAMTLMRRGSKAPADAVLLVDEAVFPQTLAVVRTRAVPLDLPLVVADLREVTTADALRAAAGGREVFGVLVQYPALDGRLNDHRALAEAAHEVGALVTAAADLLALTLATPPGEWGADIAVGTTQRFGVPMGFGGPHAGYMSVRPGLERTLPGRLVGVSVDADGAPAYRLALQTREQHIRREKATSNICTAQVLLAVMASMYAVYHGADGLRAIALRVHAHARTLAEALRAGGLEVLDGPVFDTVAVRAPGRAGDLVAGALAQGVNLWQHDDDTVLVSLDETTDLMVLGKVCRGLGVPAPDAVELAAPAWPEALVRGSEYLTHPVFSAHRSETAMLRYLRRLADRDFALDRGMIPLGSCTMKLNATTEMAAVTWPEFAHLHPFAPHEQTRGIRGLVDELSAWLCEITGYDAVSLQPNAGSQGELAGLLAIAAYHRANGDDERRVCLIPASAHGTNAASAVMAGMRVVVVRTDPISGNVDLDDLKAKVEEHREQLAAIMVTYPSTHGVFEDTITDLCAMVHDAGGQVYVDGANLNALVGVARPGHFGADVSHLNLHKTFCIPHGGGGPGVGPVACREHLAPFLPNHPLDPAAGPETGVGPVSAAPYGSAGILPISWAYVRLMGGAGLRRATEVAVLNANYVAARLREHYPVLYSGTDGLVAHECILDVRGITKETGVTVDDVAKRLVDYGFHAPTMSFPVAGTLMVEPTESEDLGEIDRFCDAMIAIKAEIDEVGAGTVAVADSVLRHAPHTARSLTTEWDHPYDRSRAAYPVGVDATAKYWPPVRRIDGAYGDRHLVCSCPPPEAFED</sequence>
<comment type="function">
    <text evidence="2 8">The glycine cleavage system catalyzes the degradation of glycine. The P protein binds the alpha-amino group of glycine through its pyridoxal phosphate cofactor; CO(2) is released and the remaining methylamine moiety is then transferred to the lipoamide cofactor of the H protein.</text>
</comment>
<evidence type="ECO:0000256" key="6">
    <source>
        <dbReference type="ARBA" id="ARBA00023002"/>
    </source>
</evidence>
<dbReference type="Gene3D" id="3.90.1150.10">
    <property type="entry name" value="Aspartate Aminotransferase, domain 1"/>
    <property type="match status" value="2"/>
</dbReference>
<name>A0A2N3YEV1_9MICO</name>
<dbReference type="AlphaFoldDB" id="A0A2N3YEV1"/>
<comment type="caution">
    <text evidence="12">The sequence shown here is derived from an EMBL/GenBank/DDBJ whole genome shotgun (WGS) entry which is preliminary data.</text>
</comment>
<comment type="cofactor">
    <cofactor evidence="1 8 9">
        <name>pyridoxal 5'-phosphate</name>
        <dbReference type="ChEBI" id="CHEBI:597326"/>
    </cofactor>
</comment>
<dbReference type="GO" id="GO:0005829">
    <property type="term" value="C:cytosol"/>
    <property type="evidence" value="ECO:0007669"/>
    <property type="project" value="TreeGrafter"/>
</dbReference>
<dbReference type="Pfam" id="PF02347">
    <property type="entry name" value="GDC-P"/>
    <property type="match status" value="2"/>
</dbReference>
<evidence type="ECO:0000313" key="12">
    <source>
        <dbReference type="EMBL" id="PKW25382.1"/>
    </source>
</evidence>
<dbReference type="InterPro" id="IPR020581">
    <property type="entry name" value="GDC_P"/>
</dbReference>
<dbReference type="EMBL" id="PJNE01000001">
    <property type="protein sequence ID" value="PKW25382.1"/>
    <property type="molecule type" value="Genomic_DNA"/>
</dbReference>
<evidence type="ECO:0000256" key="3">
    <source>
        <dbReference type="ARBA" id="ARBA00010756"/>
    </source>
</evidence>
<dbReference type="NCBIfam" id="NF003346">
    <property type="entry name" value="PRK04366.1"/>
    <property type="match status" value="1"/>
</dbReference>
<accession>A0A2N3YEV1</accession>
<proteinExistence type="inferred from homology"/>
<keyword evidence="6 8" id="KW-0560">Oxidoreductase</keyword>
<dbReference type="SUPFAM" id="SSF53383">
    <property type="entry name" value="PLP-dependent transferases"/>
    <property type="match status" value="2"/>
</dbReference>
<dbReference type="HAMAP" id="MF_00711">
    <property type="entry name" value="GcvP"/>
    <property type="match status" value="1"/>
</dbReference>
<evidence type="ECO:0000256" key="7">
    <source>
        <dbReference type="ARBA" id="ARBA00049026"/>
    </source>
</evidence>
<dbReference type="FunFam" id="3.90.1150.10:FF:000007">
    <property type="entry name" value="Glycine dehydrogenase (decarboxylating), mitochondrial"/>
    <property type="match status" value="1"/>
</dbReference>
<dbReference type="InterPro" id="IPR003437">
    <property type="entry name" value="GcvP"/>
</dbReference>
<dbReference type="GO" id="GO:0004375">
    <property type="term" value="F:glycine dehydrogenase (decarboxylating) activity"/>
    <property type="evidence" value="ECO:0007669"/>
    <property type="project" value="UniProtKB-EC"/>
</dbReference>
<evidence type="ECO:0000313" key="13">
    <source>
        <dbReference type="Proteomes" id="UP000233781"/>
    </source>
</evidence>
<dbReference type="InterPro" id="IPR015421">
    <property type="entry name" value="PyrdxlP-dep_Trfase_major"/>
</dbReference>
<dbReference type="Proteomes" id="UP000233781">
    <property type="component" value="Unassembled WGS sequence"/>
</dbReference>
<evidence type="ECO:0000259" key="10">
    <source>
        <dbReference type="Pfam" id="PF02347"/>
    </source>
</evidence>
<reference evidence="12 13" key="1">
    <citation type="submission" date="2017-12" db="EMBL/GenBank/DDBJ databases">
        <title>Sequencing the genomes of 1000 Actinobacteria strains.</title>
        <authorList>
            <person name="Klenk H.-P."/>
        </authorList>
    </citation>
    <scope>NUCLEOTIDE SEQUENCE [LARGE SCALE GENOMIC DNA]</scope>
    <source>
        <strain evidence="12 13">DSM 12806</strain>
    </source>
</reference>
<dbReference type="GO" id="GO:0005960">
    <property type="term" value="C:glycine cleavage complex"/>
    <property type="evidence" value="ECO:0007669"/>
    <property type="project" value="TreeGrafter"/>
</dbReference>
<comment type="catalytic activity">
    <reaction evidence="7 8">
        <text>N(6)-[(R)-lipoyl]-L-lysyl-[glycine-cleavage complex H protein] + glycine + H(+) = N(6)-[(R)-S(8)-aminomethyldihydrolipoyl]-L-lysyl-[glycine-cleavage complex H protein] + CO2</text>
        <dbReference type="Rhea" id="RHEA:24304"/>
        <dbReference type="Rhea" id="RHEA-COMP:10494"/>
        <dbReference type="Rhea" id="RHEA-COMP:10495"/>
        <dbReference type="ChEBI" id="CHEBI:15378"/>
        <dbReference type="ChEBI" id="CHEBI:16526"/>
        <dbReference type="ChEBI" id="CHEBI:57305"/>
        <dbReference type="ChEBI" id="CHEBI:83099"/>
        <dbReference type="ChEBI" id="CHEBI:83143"/>
        <dbReference type="EC" id="1.4.4.2"/>
    </reaction>
</comment>
<dbReference type="OrthoDB" id="9801272at2"/>
<dbReference type="InterPro" id="IPR049316">
    <property type="entry name" value="GDC-P_C"/>
</dbReference>
<feature type="domain" description="Glycine dehydrogenase C-terminal" evidence="11">
    <location>
        <begin position="779"/>
        <end position="900"/>
    </location>
</feature>
<dbReference type="GO" id="GO:0016594">
    <property type="term" value="F:glycine binding"/>
    <property type="evidence" value="ECO:0007669"/>
    <property type="project" value="TreeGrafter"/>
</dbReference>
<evidence type="ECO:0000256" key="2">
    <source>
        <dbReference type="ARBA" id="ARBA00003788"/>
    </source>
</evidence>
<dbReference type="RefSeq" id="WP_101394105.1">
    <property type="nucleotide sequence ID" value="NZ_PJNE01000001.1"/>
</dbReference>
<evidence type="ECO:0000256" key="5">
    <source>
        <dbReference type="ARBA" id="ARBA00022898"/>
    </source>
</evidence>
<organism evidence="12 13">
    <name type="scientific">Phycicoccus duodecadis</name>
    <dbReference type="NCBI Taxonomy" id="173053"/>
    <lineage>
        <taxon>Bacteria</taxon>
        <taxon>Bacillati</taxon>
        <taxon>Actinomycetota</taxon>
        <taxon>Actinomycetes</taxon>
        <taxon>Micrococcales</taxon>
        <taxon>Intrasporangiaceae</taxon>
        <taxon>Phycicoccus</taxon>
    </lineage>
</organism>
<evidence type="ECO:0000256" key="8">
    <source>
        <dbReference type="HAMAP-Rule" id="MF_00711"/>
    </source>
</evidence>
<dbReference type="Gene3D" id="3.40.640.10">
    <property type="entry name" value="Type I PLP-dependent aspartate aminotransferase-like (Major domain)"/>
    <property type="match status" value="2"/>
</dbReference>
<dbReference type="PANTHER" id="PTHR11773:SF1">
    <property type="entry name" value="GLYCINE DEHYDROGENASE (DECARBOXYLATING), MITOCHONDRIAL"/>
    <property type="match status" value="1"/>
</dbReference>
<feature type="domain" description="Glycine cleavage system P-protein N-terminal" evidence="10">
    <location>
        <begin position="476"/>
        <end position="733"/>
    </location>
</feature>
<dbReference type="PANTHER" id="PTHR11773">
    <property type="entry name" value="GLYCINE DEHYDROGENASE, DECARBOXYLATING"/>
    <property type="match status" value="1"/>
</dbReference>
<evidence type="ECO:0000256" key="1">
    <source>
        <dbReference type="ARBA" id="ARBA00001933"/>
    </source>
</evidence>
<keyword evidence="13" id="KW-1185">Reference proteome</keyword>
<comment type="subunit">
    <text evidence="4 8">The glycine cleavage system is composed of four proteins: P, T, L and H.</text>
</comment>
<feature type="domain" description="Glycine cleavage system P-protein N-terminal" evidence="10">
    <location>
        <begin position="12"/>
        <end position="434"/>
    </location>
</feature>
<evidence type="ECO:0000259" key="11">
    <source>
        <dbReference type="Pfam" id="PF21478"/>
    </source>
</evidence>
<gene>
    <name evidence="8" type="primary">gcvP</name>
    <name evidence="12" type="ORF">ATL31_0170</name>
</gene>
<dbReference type="InterPro" id="IPR049315">
    <property type="entry name" value="GDC-P_N"/>
</dbReference>
<evidence type="ECO:0000256" key="4">
    <source>
        <dbReference type="ARBA" id="ARBA00011690"/>
    </source>
</evidence>